<dbReference type="SUPFAM" id="SSF88946">
    <property type="entry name" value="Sigma2 domain of RNA polymerase sigma factors"/>
    <property type="match status" value="1"/>
</dbReference>
<reference evidence="9" key="1">
    <citation type="submission" date="2018-08" db="EMBL/GenBank/DDBJ databases">
        <authorList>
            <person name="Chevrot R."/>
        </authorList>
    </citation>
    <scope>NUCLEOTIDE SEQUENCE [LARGE SCALE GENOMIC DNA]</scope>
</reference>
<gene>
    <name evidence="8" type="ORF">PBLR_13448</name>
</gene>
<dbReference type="InterPro" id="IPR036388">
    <property type="entry name" value="WH-like_DNA-bd_sf"/>
</dbReference>
<dbReference type="InterPro" id="IPR013249">
    <property type="entry name" value="RNA_pol_sigma70_r4_t2"/>
</dbReference>
<dbReference type="SUPFAM" id="SSF88659">
    <property type="entry name" value="Sigma3 and sigma4 domains of RNA polymerase sigma factors"/>
    <property type="match status" value="1"/>
</dbReference>
<dbReference type="GO" id="GO:0016987">
    <property type="term" value="F:sigma factor activity"/>
    <property type="evidence" value="ECO:0007669"/>
    <property type="project" value="UniProtKB-KW"/>
</dbReference>
<dbReference type="Gene3D" id="1.10.10.10">
    <property type="entry name" value="Winged helix-like DNA-binding domain superfamily/Winged helix DNA-binding domain"/>
    <property type="match status" value="1"/>
</dbReference>
<dbReference type="NCBIfam" id="TIGR02937">
    <property type="entry name" value="sigma70-ECF"/>
    <property type="match status" value="1"/>
</dbReference>
<dbReference type="InterPro" id="IPR014284">
    <property type="entry name" value="RNA_pol_sigma-70_dom"/>
</dbReference>
<sequence length="192" mass="22439">MLSDEELITEIRSGSQAAMEMLVKRHYAMIYSYIYRKIGNLHTAYDLTQEVFIKMMQSLPNYQSHGKFEHWLLKIAVNHCLDYYRSKQYRNAHIQDELDETIPDAHSNVWDLFQLHDQQEQAKQAVLALPEHQREAIILNYYNGLKIREIADVTGANESTIKSRIRAGISRLKKMLLGEEGLSDEQEQRKQG</sequence>
<dbReference type="PANTHER" id="PTHR43133:SF8">
    <property type="entry name" value="RNA POLYMERASE SIGMA FACTOR HI_1459-RELATED"/>
    <property type="match status" value="1"/>
</dbReference>
<dbReference type="AlphaFoldDB" id="A0A383RFH7"/>
<evidence type="ECO:0000256" key="1">
    <source>
        <dbReference type="ARBA" id="ARBA00010641"/>
    </source>
</evidence>
<dbReference type="CDD" id="cd06171">
    <property type="entry name" value="Sigma70_r4"/>
    <property type="match status" value="1"/>
</dbReference>
<dbReference type="InterPro" id="IPR007627">
    <property type="entry name" value="RNA_pol_sigma70_r2"/>
</dbReference>
<dbReference type="GO" id="GO:0003677">
    <property type="term" value="F:DNA binding"/>
    <property type="evidence" value="ECO:0007669"/>
    <property type="project" value="UniProtKB-KW"/>
</dbReference>
<keyword evidence="5" id="KW-0804">Transcription</keyword>
<evidence type="ECO:0000256" key="4">
    <source>
        <dbReference type="ARBA" id="ARBA00023125"/>
    </source>
</evidence>
<evidence type="ECO:0000256" key="3">
    <source>
        <dbReference type="ARBA" id="ARBA00023082"/>
    </source>
</evidence>
<comment type="similarity">
    <text evidence="1">Belongs to the sigma-70 factor family. ECF subfamily.</text>
</comment>
<evidence type="ECO:0000313" key="9">
    <source>
        <dbReference type="Proteomes" id="UP000304148"/>
    </source>
</evidence>
<dbReference type="InterPro" id="IPR013325">
    <property type="entry name" value="RNA_pol_sigma_r2"/>
</dbReference>
<accession>A0A383RFH7</accession>
<name>A0A383RFH7_PAEAL</name>
<feature type="domain" description="RNA polymerase sigma factor 70 region 4 type 2" evidence="7">
    <location>
        <begin position="121"/>
        <end position="171"/>
    </location>
</feature>
<dbReference type="PANTHER" id="PTHR43133">
    <property type="entry name" value="RNA POLYMERASE ECF-TYPE SIGMA FACTO"/>
    <property type="match status" value="1"/>
</dbReference>
<dbReference type="Proteomes" id="UP000304148">
    <property type="component" value="Chromosome"/>
</dbReference>
<evidence type="ECO:0000256" key="2">
    <source>
        <dbReference type="ARBA" id="ARBA00023015"/>
    </source>
</evidence>
<evidence type="ECO:0000259" key="7">
    <source>
        <dbReference type="Pfam" id="PF08281"/>
    </source>
</evidence>
<dbReference type="GO" id="GO:0006352">
    <property type="term" value="P:DNA-templated transcription initiation"/>
    <property type="evidence" value="ECO:0007669"/>
    <property type="project" value="InterPro"/>
</dbReference>
<protein>
    <submittedName>
        <fullName evidence="8">ECF subfamily RNA polymerase sigma-24 subunit</fullName>
    </submittedName>
</protein>
<proteinExistence type="inferred from homology"/>
<dbReference type="EMBL" id="LS992241">
    <property type="protein sequence ID" value="SYX85026.1"/>
    <property type="molecule type" value="Genomic_DNA"/>
</dbReference>
<keyword evidence="3" id="KW-0731">Sigma factor</keyword>
<organism evidence="8 9">
    <name type="scientific">Paenibacillus alvei</name>
    <name type="common">Bacillus alvei</name>
    <dbReference type="NCBI Taxonomy" id="44250"/>
    <lineage>
        <taxon>Bacteria</taxon>
        <taxon>Bacillati</taxon>
        <taxon>Bacillota</taxon>
        <taxon>Bacilli</taxon>
        <taxon>Bacillales</taxon>
        <taxon>Paenibacillaceae</taxon>
        <taxon>Paenibacillus</taxon>
    </lineage>
</organism>
<feature type="domain" description="RNA polymerase sigma-70 region 2" evidence="6">
    <location>
        <begin position="22"/>
        <end position="88"/>
    </location>
</feature>
<keyword evidence="4" id="KW-0238">DNA-binding</keyword>
<dbReference type="InterPro" id="IPR039425">
    <property type="entry name" value="RNA_pol_sigma-70-like"/>
</dbReference>
<evidence type="ECO:0000256" key="5">
    <source>
        <dbReference type="ARBA" id="ARBA00023163"/>
    </source>
</evidence>
<dbReference type="Gene3D" id="1.10.1740.10">
    <property type="match status" value="1"/>
</dbReference>
<evidence type="ECO:0000259" key="6">
    <source>
        <dbReference type="Pfam" id="PF04542"/>
    </source>
</evidence>
<keyword evidence="2" id="KW-0805">Transcription regulation</keyword>
<evidence type="ECO:0000313" key="8">
    <source>
        <dbReference type="EMBL" id="SYX85026.1"/>
    </source>
</evidence>
<dbReference type="Pfam" id="PF04542">
    <property type="entry name" value="Sigma70_r2"/>
    <property type="match status" value="1"/>
</dbReference>
<dbReference type="InterPro" id="IPR013324">
    <property type="entry name" value="RNA_pol_sigma_r3/r4-like"/>
</dbReference>
<dbReference type="RefSeq" id="WP_138186782.1">
    <property type="nucleotide sequence ID" value="NZ_LS992241.1"/>
</dbReference>
<dbReference type="Pfam" id="PF08281">
    <property type="entry name" value="Sigma70_r4_2"/>
    <property type="match status" value="1"/>
</dbReference>